<dbReference type="CDD" id="cd00077">
    <property type="entry name" value="HDc"/>
    <property type="match status" value="1"/>
</dbReference>
<dbReference type="InterPro" id="IPR037522">
    <property type="entry name" value="HD_GYP_dom"/>
</dbReference>
<dbReference type="PANTHER" id="PTHR45228:SF5">
    <property type="entry name" value="CYCLIC DI-GMP PHOSPHODIESTERASE VC_1348-RELATED"/>
    <property type="match status" value="1"/>
</dbReference>
<protein>
    <submittedName>
        <fullName evidence="4">Cyclic di-GMP phosphodiesterase response regulator RpfG</fullName>
        <ecNumber evidence="4">3.1.4.52</ecNumber>
    </submittedName>
</protein>
<dbReference type="PANTHER" id="PTHR45228">
    <property type="entry name" value="CYCLIC DI-GMP PHOSPHODIESTERASE TM_0186-RELATED"/>
    <property type="match status" value="1"/>
</dbReference>
<organism evidence="4 5">
    <name type="scientific">Vibrio thalassae</name>
    <dbReference type="NCBI Taxonomy" id="1243014"/>
    <lineage>
        <taxon>Bacteria</taxon>
        <taxon>Pseudomonadati</taxon>
        <taxon>Pseudomonadota</taxon>
        <taxon>Gammaproteobacteria</taxon>
        <taxon>Vibrionales</taxon>
        <taxon>Vibrionaceae</taxon>
        <taxon>Vibrio</taxon>
    </lineage>
</organism>
<gene>
    <name evidence="4" type="primary">rpfG_5</name>
    <name evidence="4" type="ORF">VTH8203_03048</name>
</gene>
<dbReference type="SMART" id="SM00448">
    <property type="entry name" value="REC"/>
    <property type="match status" value="1"/>
</dbReference>
<dbReference type="Gene3D" id="3.40.50.2300">
    <property type="match status" value="1"/>
</dbReference>
<dbReference type="RefSeq" id="WP_096994468.1">
    <property type="nucleotide sequence ID" value="NZ_JBHSII010000001.1"/>
</dbReference>
<dbReference type="SUPFAM" id="SSF109604">
    <property type="entry name" value="HD-domain/PDEase-like"/>
    <property type="match status" value="1"/>
</dbReference>
<accession>A0A240ELM2</accession>
<dbReference type="GO" id="GO:0071111">
    <property type="term" value="F:cyclic-guanylate-specific phosphodiesterase activity"/>
    <property type="evidence" value="ECO:0007669"/>
    <property type="project" value="UniProtKB-EC"/>
</dbReference>
<evidence type="ECO:0000313" key="4">
    <source>
        <dbReference type="EMBL" id="SNX49401.1"/>
    </source>
</evidence>
<evidence type="ECO:0000256" key="1">
    <source>
        <dbReference type="PROSITE-ProRule" id="PRU00169"/>
    </source>
</evidence>
<dbReference type="PROSITE" id="PS51832">
    <property type="entry name" value="HD_GYP"/>
    <property type="match status" value="1"/>
</dbReference>
<dbReference type="Proteomes" id="UP000219336">
    <property type="component" value="Unassembled WGS sequence"/>
</dbReference>
<dbReference type="EC" id="3.1.4.52" evidence="4"/>
<dbReference type="OrthoDB" id="6210373at2"/>
<dbReference type="SMART" id="SM00471">
    <property type="entry name" value="HDc"/>
    <property type="match status" value="1"/>
</dbReference>
<sequence>MTNKDFNILIVDDSPTNIDLLTGILLPDYKIRAATNGELALTITEQFPKPDLILLDVVMPKMSGYDVCKRLKSNPVTASIPIIFVTAKSMVEDETKGFEIGAVDYITKPFSPPIVKSRVATHLALHNQRKELAREVHRRTQEIQQNQLEIINCLGRAAEFKDNETGMHVVRMSHYSRLIAQALNIEPKWCQLLFEACPMHDIGKIGVADNILKKKGGLTPDEWESMKKHVNYGVEILGDSNSDLIMMAREIVEYHHEKWDGSGYPKGVKGEAIPLSARIVMIADVFDALTTTRPYKEAWPVNDAFDYLLEHSGTHFDRKLVDIFLSQKQKILDVKASIADEKLKSTAYER</sequence>
<dbReference type="Pfam" id="PF13487">
    <property type="entry name" value="HD_5"/>
    <property type="match status" value="1"/>
</dbReference>
<dbReference type="Gene3D" id="1.10.3210.10">
    <property type="entry name" value="Hypothetical protein af1432"/>
    <property type="match status" value="1"/>
</dbReference>
<keyword evidence="4" id="KW-0378">Hydrolase</keyword>
<evidence type="ECO:0000259" key="3">
    <source>
        <dbReference type="PROSITE" id="PS51832"/>
    </source>
</evidence>
<dbReference type="AlphaFoldDB" id="A0A240ELM2"/>
<keyword evidence="1" id="KW-0597">Phosphoprotein</keyword>
<evidence type="ECO:0000259" key="2">
    <source>
        <dbReference type="PROSITE" id="PS50110"/>
    </source>
</evidence>
<proteinExistence type="predicted"/>
<dbReference type="SUPFAM" id="SSF52172">
    <property type="entry name" value="CheY-like"/>
    <property type="match status" value="1"/>
</dbReference>
<reference evidence="5" key="1">
    <citation type="submission" date="2016-06" db="EMBL/GenBank/DDBJ databases">
        <authorList>
            <person name="Rodrigo-Torres L."/>
            <person name="Arahal R.D."/>
            <person name="Lucena T."/>
        </authorList>
    </citation>
    <scope>NUCLEOTIDE SEQUENCE [LARGE SCALE GENOMIC DNA]</scope>
    <source>
        <strain evidence="5">CECT8203</strain>
    </source>
</reference>
<keyword evidence="5" id="KW-1185">Reference proteome</keyword>
<name>A0A240ELM2_9VIBR</name>
<dbReference type="InterPro" id="IPR003607">
    <property type="entry name" value="HD/PDEase_dom"/>
</dbReference>
<dbReference type="InterPro" id="IPR001789">
    <property type="entry name" value="Sig_transdc_resp-reg_receiver"/>
</dbReference>
<feature type="modified residue" description="4-aspartylphosphate" evidence="1">
    <location>
        <position position="56"/>
    </location>
</feature>
<dbReference type="CDD" id="cd19920">
    <property type="entry name" value="REC_PA4781-like"/>
    <property type="match status" value="1"/>
</dbReference>
<dbReference type="PROSITE" id="PS50110">
    <property type="entry name" value="RESPONSE_REGULATORY"/>
    <property type="match status" value="1"/>
</dbReference>
<dbReference type="InterPro" id="IPR052020">
    <property type="entry name" value="Cyclic_di-GMP/3'3'-cGAMP_PDE"/>
</dbReference>
<dbReference type="EMBL" id="OANU01000056">
    <property type="protein sequence ID" value="SNX49401.1"/>
    <property type="molecule type" value="Genomic_DNA"/>
</dbReference>
<dbReference type="InterPro" id="IPR011006">
    <property type="entry name" value="CheY-like_superfamily"/>
</dbReference>
<feature type="domain" description="Response regulatory" evidence="2">
    <location>
        <begin position="7"/>
        <end position="123"/>
    </location>
</feature>
<dbReference type="Pfam" id="PF00072">
    <property type="entry name" value="Response_reg"/>
    <property type="match status" value="1"/>
</dbReference>
<dbReference type="GO" id="GO:0000160">
    <property type="term" value="P:phosphorelay signal transduction system"/>
    <property type="evidence" value="ECO:0007669"/>
    <property type="project" value="InterPro"/>
</dbReference>
<evidence type="ECO:0000313" key="5">
    <source>
        <dbReference type="Proteomes" id="UP000219336"/>
    </source>
</evidence>
<feature type="domain" description="HD-GYP" evidence="3">
    <location>
        <begin position="143"/>
        <end position="340"/>
    </location>
</feature>